<dbReference type="Proteomes" id="UP001595764">
    <property type="component" value="Unassembled WGS sequence"/>
</dbReference>
<dbReference type="RefSeq" id="WP_377870786.1">
    <property type="nucleotide sequence ID" value="NZ_JBHMAY010000025.1"/>
</dbReference>
<gene>
    <name evidence="1" type="ORF">ACFORO_19480</name>
</gene>
<protein>
    <submittedName>
        <fullName evidence="1">Uncharacterized protein</fullName>
    </submittedName>
</protein>
<comment type="caution">
    <text evidence="1">The sequence shown here is derived from an EMBL/GenBank/DDBJ whole genome shotgun (WGS) entry which is preliminary data.</text>
</comment>
<sequence>MVPTVAVLSLETVPPRRAAELLPIDKVAVRTSDWLLINRLLGGWVAGMSGWRRFVIAAAAMMLISEGLVSLPADSETWIVARVHPLVVARRGILVDYW</sequence>
<name>A0ABV7QLA1_9PSEU</name>
<organism evidence="1 2">
    <name type="scientific">Amycolatopsis halotolerans</name>
    <dbReference type="NCBI Taxonomy" id="330083"/>
    <lineage>
        <taxon>Bacteria</taxon>
        <taxon>Bacillati</taxon>
        <taxon>Actinomycetota</taxon>
        <taxon>Actinomycetes</taxon>
        <taxon>Pseudonocardiales</taxon>
        <taxon>Pseudonocardiaceae</taxon>
        <taxon>Amycolatopsis</taxon>
    </lineage>
</organism>
<dbReference type="EMBL" id="JBHRWI010000022">
    <property type="protein sequence ID" value="MFC3512363.1"/>
    <property type="molecule type" value="Genomic_DNA"/>
</dbReference>
<reference evidence="2" key="1">
    <citation type="journal article" date="2019" name="Int. J. Syst. Evol. Microbiol.">
        <title>The Global Catalogue of Microorganisms (GCM) 10K type strain sequencing project: providing services to taxonomists for standard genome sequencing and annotation.</title>
        <authorList>
            <consortium name="The Broad Institute Genomics Platform"/>
            <consortium name="The Broad Institute Genome Sequencing Center for Infectious Disease"/>
            <person name="Wu L."/>
            <person name="Ma J."/>
        </authorList>
    </citation>
    <scope>NUCLEOTIDE SEQUENCE [LARGE SCALE GENOMIC DNA]</scope>
    <source>
        <strain evidence="2">CGMCC 4.7682</strain>
    </source>
</reference>
<evidence type="ECO:0000313" key="2">
    <source>
        <dbReference type="Proteomes" id="UP001595764"/>
    </source>
</evidence>
<evidence type="ECO:0000313" key="1">
    <source>
        <dbReference type="EMBL" id="MFC3512363.1"/>
    </source>
</evidence>
<proteinExistence type="predicted"/>
<keyword evidence="2" id="KW-1185">Reference proteome</keyword>
<accession>A0ABV7QLA1</accession>